<dbReference type="Proteomes" id="UP001148662">
    <property type="component" value="Unassembled WGS sequence"/>
</dbReference>
<reference evidence="1" key="1">
    <citation type="submission" date="2022-07" db="EMBL/GenBank/DDBJ databases">
        <title>Genome Sequence of Phlebia brevispora.</title>
        <authorList>
            <person name="Buettner E."/>
        </authorList>
    </citation>
    <scope>NUCLEOTIDE SEQUENCE</scope>
    <source>
        <strain evidence="1">MPL23</strain>
    </source>
</reference>
<accession>A0ACC1T806</accession>
<keyword evidence="2" id="KW-1185">Reference proteome</keyword>
<name>A0ACC1T806_9APHY</name>
<dbReference type="EMBL" id="JANHOG010000370">
    <property type="protein sequence ID" value="KAJ3555052.1"/>
    <property type="molecule type" value="Genomic_DNA"/>
</dbReference>
<protein>
    <submittedName>
        <fullName evidence="1">Uncharacterized protein</fullName>
    </submittedName>
</protein>
<evidence type="ECO:0000313" key="2">
    <source>
        <dbReference type="Proteomes" id="UP001148662"/>
    </source>
</evidence>
<organism evidence="1 2">
    <name type="scientific">Phlebia brevispora</name>
    <dbReference type="NCBI Taxonomy" id="194682"/>
    <lineage>
        <taxon>Eukaryota</taxon>
        <taxon>Fungi</taxon>
        <taxon>Dikarya</taxon>
        <taxon>Basidiomycota</taxon>
        <taxon>Agaricomycotina</taxon>
        <taxon>Agaricomycetes</taxon>
        <taxon>Polyporales</taxon>
        <taxon>Meruliaceae</taxon>
        <taxon>Phlebia</taxon>
    </lineage>
</organism>
<sequence>MALRATIIRLAESATIRPLTIQEASAALLPPIPLYRGILRAHRRLPIEMRYLGDEYVKAGWYSAARTTSAWTSRMRTNTYVAEFHRHQKITNPVHIIGFLHEWKIYLDTLPSNPGDEFKGRKLDPALLEKVSVVENNFDEALPWVLQNSIATDVTRTDWTIVRTDACHEGRLEAGPILARRLSRTNQKRVALLAYDTIAEAQWAPCIAVTHSLTSLSSPYAFIIMAAPSSASALRINPTSEPFNNLPAICTSLFEAKARKGYTFEQIGEKIGRDEVWVASAFYGQAKLTPKDIAALANVLEIQQDSLEAELGENWWPRRGGLGPMPPTDPVIYRLYEGVLVYGHAIKFGDGIQSMIDCKVTVDKKEDPKGDRVVLTFDGKFLKYSQW</sequence>
<comment type="caution">
    <text evidence="1">The sequence shown here is derived from an EMBL/GenBank/DDBJ whole genome shotgun (WGS) entry which is preliminary data.</text>
</comment>
<proteinExistence type="predicted"/>
<evidence type="ECO:0000313" key="1">
    <source>
        <dbReference type="EMBL" id="KAJ3555052.1"/>
    </source>
</evidence>
<gene>
    <name evidence="1" type="ORF">NM688_g2784</name>
</gene>